<evidence type="ECO:0000313" key="3">
    <source>
        <dbReference type="Proteomes" id="UP000050761"/>
    </source>
</evidence>
<proteinExistence type="predicted"/>
<name>A0A183GA66_HELPZ</name>
<feature type="region of interest" description="Disordered" evidence="1">
    <location>
        <begin position="118"/>
        <end position="138"/>
    </location>
</feature>
<sequence length="138" mass="14991">MLSERPSGQGAAQCCGFCLYTVAERADGQGKRRSANTSAESTRLAGHFTPPAARALRDAERIRRRCQQKTAAVVRERREGDQPSLVFKGCKAFKLTTFTHLRSLGEDSTYVPAVEPPMKKTNRCSSEDGIGAVRGTGT</sequence>
<gene>
    <name evidence="2" type="ORF">HPBE_LOCUS18883</name>
</gene>
<dbReference type="WBParaSite" id="HPBE_0001888401-mRNA-1">
    <property type="protein sequence ID" value="HPBE_0001888401-mRNA-1"/>
    <property type="gene ID" value="HPBE_0001888401"/>
</dbReference>
<reference evidence="4" key="2">
    <citation type="submission" date="2019-09" db="UniProtKB">
        <authorList>
            <consortium name="WormBaseParasite"/>
        </authorList>
    </citation>
    <scope>IDENTIFICATION</scope>
</reference>
<evidence type="ECO:0000256" key="1">
    <source>
        <dbReference type="SAM" id="MobiDB-lite"/>
    </source>
</evidence>
<dbReference type="AlphaFoldDB" id="A0A183GA66"/>
<evidence type="ECO:0000313" key="4">
    <source>
        <dbReference type="WBParaSite" id="HPBE_0001888401-mRNA-1"/>
    </source>
</evidence>
<reference evidence="2 3" key="1">
    <citation type="submission" date="2018-11" db="EMBL/GenBank/DDBJ databases">
        <authorList>
            <consortium name="Pathogen Informatics"/>
        </authorList>
    </citation>
    <scope>NUCLEOTIDE SEQUENCE [LARGE SCALE GENOMIC DNA]</scope>
</reference>
<accession>A0A3P8C4M3</accession>
<keyword evidence="3" id="KW-1185">Reference proteome</keyword>
<dbReference type="EMBL" id="UZAH01030978">
    <property type="protein sequence ID" value="VDP13235.1"/>
    <property type="molecule type" value="Genomic_DNA"/>
</dbReference>
<organism evidence="3 4">
    <name type="scientific">Heligmosomoides polygyrus</name>
    <name type="common">Parasitic roundworm</name>
    <dbReference type="NCBI Taxonomy" id="6339"/>
    <lineage>
        <taxon>Eukaryota</taxon>
        <taxon>Metazoa</taxon>
        <taxon>Ecdysozoa</taxon>
        <taxon>Nematoda</taxon>
        <taxon>Chromadorea</taxon>
        <taxon>Rhabditida</taxon>
        <taxon>Rhabditina</taxon>
        <taxon>Rhabditomorpha</taxon>
        <taxon>Strongyloidea</taxon>
        <taxon>Heligmosomidae</taxon>
        <taxon>Heligmosomoides</taxon>
    </lineage>
</organism>
<protein>
    <submittedName>
        <fullName evidence="2 4">Uncharacterized protein</fullName>
    </submittedName>
</protein>
<evidence type="ECO:0000313" key="2">
    <source>
        <dbReference type="EMBL" id="VDP13235.1"/>
    </source>
</evidence>
<dbReference type="Proteomes" id="UP000050761">
    <property type="component" value="Unassembled WGS sequence"/>
</dbReference>
<accession>A0A183GA66</accession>